<dbReference type="EMBL" id="CM046393">
    <property type="protein sequence ID" value="KAI8550406.1"/>
    <property type="molecule type" value="Genomic_DNA"/>
</dbReference>
<keyword evidence="2" id="KW-1185">Reference proteome</keyword>
<name>A0ACC0NAX6_RHOML</name>
<reference evidence="1" key="1">
    <citation type="submission" date="2022-02" db="EMBL/GenBank/DDBJ databases">
        <title>Plant Genome Project.</title>
        <authorList>
            <person name="Zhang R.-G."/>
        </authorList>
    </citation>
    <scope>NUCLEOTIDE SEQUENCE</scope>
    <source>
        <strain evidence="1">AT1</strain>
    </source>
</reference>
<sequence length="507" mass="54727">MAPGTAFAVNGLVGDYGRGLTASVMITCVVAASGGLIFGYDIGISGGVTTMVPFLKKFFPTILVKVADAKTSLYCRYNSQTLTAFTSSLYVAGLASSLIASRLTATFGRRNIMLLGGCLFLAGGAINGGAENIFMLILGRILLGFGVGFSNQATPVYLSEMAPPKWRGALSNSFGFFISLGIVAANCVNYGATRLSWGWRLSLGLAGLPAIIMTLGALLISDTPSSLVERGKLEQAKRSLIKVRGIGTDIEPELSDLIRSSEIAKAVNQEPFATILERQYRPHLVMAIAIPFFQQTTGIKIFAFYAPILFQSVGFGHDSAFLPAIVVGLVEMGSILASSMVVDRFGRRFLFLVGGILMFICQVSVACVLAAVMGVSGTNHISKGYGILVLILMCLYVAGFGCSWGTLTWLIPSEIFPMKIRTTGQSISIAINFATTFVLSQTFLTMLCHFKFATFLFYAGWILVMTIFIMFFLPETKGIPLNSMYVVWEGHWYWGRFVKAQSSSIIP</sequence>
<comment type="caution">
    <text evidence="1">The sequence shown here is derived from an EMBL/GenBank/DDBJ whole genome shotgun (WGS) entry which is preliminary data.</text>
</comment>
<proteinExistence type="predicted"/>
<protein>
    <submittedName>
        <fullName evidence="1">Uncharacterized protein</fullName>
    </submittedName>
</protein>
<organism evidence="1 2">
    <name type="scientific">Rhododendron molle</name>
    <name type="common">Chinese azalea</name>
    <name type="synonym">Azalea mollis</name>
    <dbReference type="NCBI Taxonomy" id="49168"/>
    <lineage>
        <taxon>Eukaryota</taxon>
        <taxon>Viridiplantae</taxon>
        <taxon>Streptophyta</taxon>
        <taxon>Embryophyta</taxon>
        <taxon>Tracheophyta</taxon>
        <taxon>Spermatophyta</taxon>
        <taxon>Magnoliopsida</taxon>
        <taxon>eudicotyledons</taxon>
        <taxon>Gunneridae</taxon>
        <taxon>Pentapetalae</taxon>
        <taxon>asterids</taxon>
        <taxon>Ericales</taxon>
        <taxon>Ericaceae</taxon>
        <taxon>Ericoideae</taxon>
        <taxon>Rhodoreae</taxon>
        <taxon>Rhododendron</taxon>
    </lineage>
</organism>
<accession>A0ACC0NAX6</accession>
<gene>
    <name evidence="1" type="ORF">RHMOL_Rhmol06G0103800</name>
</gene>
<dbReference type="Proteomes" id="UP001062846">
    <property type="component" value="Chromosome 6"/>
</dbReference>
<evidence type="ECO:0000313" key="1">
    <source>
        <dbReference type="EMBL" id="KAI8550406.1"/>
    </source>
</evidence>
<evidence type="ECO:0000313" key="2">
    <source>
        <dbReference type="Proteomes" id="UP001062846"/>
    </source>
</evidence>